<dbReference type="PANTHER" id="PTHR43157">
    <property type="entry name" value="PHOSPHATIDYLINOSITOL-GLYCAN BIOSYNTHESIS CLASS F PROTEIN-RELATED"/>
    <property type="match status" value="1"/>
</dbReference>
<dbReference type="InterPro" id="IPR002347">
    <property type="entry name" value="SDR_fam"/>
</dbReference>
<keyword evidence="1" id="KW-0560">Oxidoreductase</keyword>
<protein>
    <submittedName>
        <fullName evidence="2">Short-chain dehydrogenase TIC 32, chloroplastic</fullName>
    </submittedName>
</protein>
<dbReference type="OrthoDB" id="9989144at2759"/>
<accession>A0A1D2MV06</accession>
<dbReference type="InterPro" id="IPR036291">
    <property type="entry name" value="NAD(P)-bd_dom_sf"/>
</dbReference>
<evidence type="ECO:0000256" key="1">
    <source>
        <dbReference type="ARBA" id="ARBA00023002"/>
    </source>
</evidence>
<dbReference type="STRING" id="48709.A0A1D2MV06"/>
<evidence type="ECO:0000313" key="3">
    <source>
        <dbReference type="Proteomes" id="UP000094527"/>
    </source>
</evidence>
<organism evidence="2 3">
    <name type="scientific">Orchesella cincta</name>
    <name type="common">Springtail</name>
    <name type="synonym">Podura cincta</name>
    <dbReference type="NCBI Taxonomy" id="48709"/>
    <lineage>
        <taxon>Eukaryota</taxon>
        <taxon>Metazoa</taxon>
        <taxon>Ecdysozoa</taxon>
        <taxon>Arthropoda</taxon>
        <taxon>Hexapoda</taxon>
        <taxon>Collembola</taxon>
        <taxon>Entomobryomorpha</taxon>
        <taxon>Entomobryoidea</taxon>
        <taxon>Orchesellidae</taxon>
        <taxon>Orchesellinae</taxon>
        <taxon>Orchesella</taxon>
    </lineage>
</organism>
<name>A0A1D2MV06_ORCCI</name>
<dbReference type="PANTHER" id="PTHR43157:SF31">
    <property type="entry name" value="PHOSPHATIDYLINOSITOL-GLYCAN BIOSYNTHESIS CLASS F PROTEIN"/>
    <property type="match status" value="1"/>
</dbReference>
<sequence length="344" mass="38680">MTTSSYRTPGNVYHRFLKQFWYLYICGSYIALTDCLKDLFRKAPVIDVQKYGRRTDEVVVMTGGSNGIGVGIVKKLLELDYTIILGVQSMAKGEKQIADIRKLGITSGRVKLLSLDLKSLYSVRQFTKEVLSCREGKRIDMLVNNAGFVNSFYEKTQDNYESIFQVNYLSHFLLTNLLVPRMKETATKKNEPCQITFTSSCAQRGAHIDFDELETTKVYSSAKRYGDSKLCLTVHAKTLQKKFRQEGINIHTYACHPGAIATNLWHNLGVIAGLLHPIANLVFRSTDDAACVVLYPSLTPGVGNKLGGEYFESGKAVPPNKQVDLPEVQKRLWERSLELTQEAN</sequence>
<dbReference type="SUPFAM" id="SSF51735">
    <property type="entry name" value="NAD(P)-binding Rossmann-fold domains"/>
    <property type="match status" value="1"/>
</dbReference>
<dbReference type="Proteomes" id="UP000094527">
    <property type="component" value="Unassembled WGS sequence"/>
</dbReference>
<evidence type="ECO:0000313" key="2">
    <source>
        <dbReference type="EMBL" id="ODM96752.1"/>
    </source>
</evidence>
<dbReference type="PRINTS" id="PR00081">
    <property type="entry name" value="GDHRDH"/>
</dbReference>
<proteinExistence type="predicted"/>
<gene>
    <name evidence="2" type="ORF">Ocin01_09927</name>
</gene>
<dbReference type="Gene3D" id="3.40.50.720">
    <property type="entry name" value="NAD(P)-binding Rossmann-like Domain"/>
    <property type="match status" value="1"/>
</dbReference>
<dbReference type="GO" id="GO:0016491">
    <property type="term" value="F:oxidoreductase activity"/>
    <property type="evidence" value="ECO:0007669"/>
    <property type="project" value="UniProtKB-KW"/>
</dbReference>
<keyword evidence="3" id="KW-1185">Reference proteome</keyword>
<dbReference type="Pfam" id="PF00106">
    <property type="entry name" value="adh_short"/>
    <property type="match status" value="1"/>
</dbReference>
<comment type="caution">
    <text evidence="2">The sequence shown here is derived from an EMBL/GenBank/DDBJ whole genome shotgun (WGS) entry which is preliminary data.</text>
</comment>
<dbReference type="EMBL" id="LJIJ01000506">
    <property type="protein sequence ID" value="ODM96752.1"/>
    <property type="molecule type" value="Genomic_DNA"/>
</dbReference>
<reference evidence="2 3" key="1">
    <citation type="journal article" date="2016" name="Genome Biol. Evol.">
        <title>Gene Family Evolution Reflects Adaptation to Soil Environmental Stressors in the Genome of the Collembolan Orchesella cincta.</title>
        <authorList>
            <person name="Faddeeva-Vakhrusheva A."/>
            <person name="Derks M.F."/>
            <person name="Anvar S.Y."/>
            <person name="Agamennone V."/>
            <person name="Suring W."/>
            <person name="Smit S."/>
            <person name="van Straalen N.M."/>
            <person name="Roelofs D."/>
        </authorList>
    </citation>
    <scope>NUCLEOTIDE SEQUENCE [LARGE SCALE GENOMIC DNA]</scope>
    <source>
        <tissue evidence="2">Mixed pool</tissue>
    </source>
</reference>
<dbReference type="AlphaFoldDB" id="A0A1D2MV06"/>